<dbReference type="Proteomes" id="UP001467690">
    <property type="component" value="Unassembled WGS sequence"/>
</dbReference>
<feature type="compositionally biased region" description="Low complexity" evidence="1">
    <location>
        <begin position="76"/>
        <end position="92"/>
    </location>
</feature>
<reference evidence="3 4" key="1">
    <citation type="submission" date="2024-06" db="EMBL/GenBank/DDBJ databases">
        <authorList>
            <person name="Chen R.Y."/>
        </authorList>
    </citation>
    <scope>NUCLEOTIDE SEQUENCE [LARGE SCALE GENOMIC DNA]</scope>
    <source>
        <strain evidence="3 4">D2</strain>
    </source>
</reference>
<organism evidence="3 4">
    <name type="scientific">Catenovulum sediminis</name>
    <dbReference type="NCBI Taxonomy" id="1740262"/>
    <lineage>
        <taxon>Bacteria</taxon>
        <taxon>Pseudomonadati</taxon>
        <taxon>Pseudomonadota</taxon>
        <taxon>Gammaproteobacteria</taxon>
        <taxon>Alteromonadales</taxon>
        <taxon>Alteromonadaceae</taxon>
        <taxon>Catenovulum</taxon>
    </lineage>
</organism>
<evidence type="ECO:0000313" key="3">
    <source>
        <dbReference type="EMBL" id="MER2491613.1"/>
    </source>
</evidence>
<keyword evidence="4" id="KW-1185">Reference proteome</keyword>
<feature type="region of interest" description="Disordered" evidence="1">
    <location>
        <begin position="62"/>
        <end position="92"/>
    </location>
</feature>
<dbReference type="EMBL" id="JBELOE010000136">
    <property type="protein sequence ID" value="MER2491613.1"/>
    <property type="molecule type" value="Genomic_DNA"/>
</dbReference>
<dbReference type="RefSeq" id="WP_350401207.1">
    <property type="nucleotide sequence ID" value="NZ_JBELOE010000136.1"/>
</dbReference>
<comment type="caution">
    <text evidence="3">The sequence shown here is derived from an EMBL/GenBank/DDBJ whole genome shotgun (WGS) entry which is preliminary data.</text>
</comment>
<keyword evidence="2" id="KW-1133">Transmembrane helix</keyword>
<feature type="compositionally biased region" description="Polar residues" evidence="1">
    <location>
        <begin position="62"/>
        <end position="75"/>
    </location>
</feature>
<feature type="transmembrane region" description="Helical" evidence="2">
    <location>
        <begin position="7"/>
        <end position="24"/>
    </location>
</feature>
<evidence type="ECO:0008006" key="5">
    <source>
        <dbReference type="Google" id="ProtNLM"/>
    </source>
</evidence>
<evidence type="ECO:0000313" key="4">
    <source>
        <dbReference type="Proteomes" id="UP001467690"/>
    </source>
</evidence>
<keyword evidence="2" id="KW-0472">Membrane</keyword>
<evidence type="ECO:0000256" key="2">
    <source>
        <dbReference type="SAM" id="Phobius"/>
    </source>
</evidence>
<protein>
    <recommendedName>
        <fullName evidence="5">Orphan protein</fullName>
    </recommendedName>
</protein>
<evidence type="ECO:0000256" key="1">
    <source>
        <dbReference type="SAM" id="MobiDB-lite"/>
    </source>
</evidence>
<name>A0ABV1RFA7_9ALTE</name>
<accession>A0ABV1RFA7</accession>
<proteinExistence type="predicted"/>
<keyword evidence="2" id="KW-0812">Transmembrane</keyword>
<sequence>MKKFKAIFLVFIGVCIAVLLYQLWPQPPEFNEPDAAQRAPVNLENQQHSDKKPAIHASFNADNSNQFSTEQNAGDTANETANQAAEQQAQLAARKEQVAVKQAEIEILMAELDENLKNKAKKQQIEQQINQKLAEYNQLVLPIALQQMQDKNKQAQ</sequence>
<gene>
    <name evidence="3" type="ORF">ABS311_06935</name>
</gene>